<feature type="transmembrane region" description="Helical" evidence="1">
    <location>
        <begin position="6"/>
        <end position="25"/>
    </location>
</feature>
<gene>
    <name evidence="2" type="ORF">H9838_02320</name>
</gene>
<dbReference type="Pfam" id="PF03419">
    <property type="entry name" value="Peptidase_U4"/>
    <property type="match status" value="1"/>
</dbReference>
<dbReference type="GO" id="GO:0030436">
    <property type="term" value="P:asexual sporulation"/>
    <property type="evidence" value="ECO:0007669"/>
    <property type="project" value="InterPro"/>
</dbReference>
<reference evidence="2" key="1">
    <citation type="journal article" date="2021" name="PeerJ">
        <title>Extensive microbial diversity within the chicken gut microbiome revealed by metagenomics and culture.</title>
        <authorList>
            <person name="Gilroy R."/>
            <person name="Ravi A."/>
            <person name="Getino M."/>
            <person name="Pursley I."/>
            <person name="Horton D.L."/>
            <person name="Alikhan N.F."/>
            <person name="Baker D."/>
            <person name="Gharbi K."/>
            <person name="Hall N."/>
            <person name="Watson M."/>
            <person name="Adriaenssens E.M."/>
            <person name="Foster-Nyarko E."/>
            <person name="Jarju S."/>
            <person name="Secka A."/>
            <person name="Antonio M."/>
            <person name="Oren A."/>
            <person name="Chaudhuri R.R."/>
            <person name="La Ragione R."/>
            <person name="Hildebrand F."/>
            <person name="Pallen M.J."/>
        </authorList>
    </citation>
    <scope>NUCLEOTIDE SEQUENCE</scope>
    <source>
        <strain evidence="2">1282</strain>
    </source>
</reference>
<dbReference type="EMBL" id="DXDU01000034">
    <property type="protein sequence ID" value="HIY25992.1"/>
    <property type="molecule type" value="Genomic_DNA"/>
</dbReference>
<feature type="transmembrane region" description="Helical" evidence="1">
    <location>
        <begin position="130"/>
        <end position="149"/>
    </location>
</feature>
<feature type="transmembrane region" description="Helical" evidence="1">
    <location>
        <begin position="60"/>
        <end position="78"/>
    </location>
</feature>
<evidence type="ECO:0000256" key="1">
    <source>
        <dbReference type="SAM" id="Phobius"/>
    </source>
</evidence>
<sequence>MVLTIYADMLVAVNLYIDFFLLWCVRKVLGLGARTRRLLLGAFLGAVWALLSLLPLPAWAALPLGLIGALLAALGAFAPGGAKLLGKAALCLWLFSFLLAGFCLFLLQVLSPAGLAVSGNVIYLDLSPRLLFLFTCGAYGLFWLWHRLLPRDKGRGRLQAFVVEQGGKTQTLLARGDTGNSLREPFSGLPVIVCRREKLQSLAPRELLSWQEGEFLPGAGLRLVPFESLGGKGLLPAFRPERVTLGKGGPPVGCYLALSPVPFAAQGWDALYNPDLFP</sequence>
<dbReference type="Proteomes" id="UP000823915">
    <property type="component" value="Unassembled WGS sequence"/>
</dbReference>
<feature type="transmembrane region" description="Helical" evidence="1">
    <location>
        <begin position="90"/>
        <end position="110"/>
    </location>
</feature>
<feature type="transmembrane region" description="Helical" evidence="1">
    <location>
        <begin position="37"/>
        <end position="54"/>
    </location>
</feature>
<keyword evidence="1" id="KW-0812">Transmembrane</keyword>
<reference evidence="2" key="2">
    <citation type="submission" date="2021-04" db="EMBL/GenBank/DDBJ databases">
        <authorList>
            <person name="Gilroy R."/>
        </authorList>
    </citation>
    <scope>NUCLEOTIDE SEQUENCE</scope>
    <source>
        <strain evidence="2">1282</strain>
    </source>
</reference>
<dbReference type="GO" id="GO:0004190">
    <property type="term" value="F:aspartic-type endopeptidase activity"/>
    <property type="evidence" value="ECO:0007669"/>
    <property type="project" value="InterPro"/>
</dbReference>
<dbReference type="AlphaFoldDB" id="A0A9D2C128"/>
<accession>A0A9D2C128</accession>
<protein>
    <submittedName>
        <fullName evidence="2">Sigma-E processing peptidase SpoIIGA</fullName>
    </submittedName>
</protein>
<comment type="caution">
    <text evidence="2">The sequence shown here is derived from an EMBL/GenBank/DDBJ whole genome shotgun (WGS) entry which is preliminary data.</text>
</comment>
<dbReference type="GO" id="GO:0006508">
    <property type="term" value="P:proteolysis"/>
    <property type="evidence" value="ECO:0007669"/>
    <property type="project" value="InterPro"/>
</dbReference>
<evidence type="ECO:0000313" key="2">
    <source>
        <dbReference type="EMBL" id="HIY25992.1"/>
    </source>
</evidence>
<dbReference type="InterPro" id="IPR005081">
    <property type="entry name" value="SpoIIGA"/>
</dbReference>
<name>A0A9D2C128_9FIRM</name>
<proteinExistence type="predicted"/>
<keyword evidence="1" id="KW-0472">Membrane</keyword>
<evidence type="ECO:0000313" key="3">
    <source>
        <dbReference type="Proteomes" id="UP000823915"/>
    </source>
</evidence>
<organism evidence="2 3">
    <name type="scientific">Candidatus Acutalibacter pullistercoris</name>
    <dbReference type="NCBI Taxonomy" id="2838418"/>
    <lineage>
        <taxon>Bacteria</taxon>
        <taxon>Bacillati</taxon>
        <taxon>Bacillota</taxon>
        <taxon>Clostridia</taxon>
        <taxon>Eubacteriales</taxon>
        <taxon>Acutalibacteraceae</taxon>
        <taxon>Acutalibacter</taxon>
    </lineage>
</organism>
<keyword evidence="1" id="KW-1133">Transmembrane helix</keyword>